<evidence type="ECO:0000313" key="1">
    <source>
        <dbReference type="EMBL" id="KAK2160888.1"/>
    </source>
</evidence>
<keyword evidence="2" id="KW-1185">Reference proteome</keyword>
<dbReference type="Proteomes" id="UP001208570">
    <property type="component" value="Unassembled WGS sequence"/>
</dbReference>
<proteinExistence type="predicted"/>
<organism evidence="1 2">
    <name type="scientific">Paralvinella palmiformis</name>
    <dbReference type="NCBI Taxonomy" id="53620"/>
    <lineage>
        <taxon>Eukaryota</taxon>
        <taxon>Metazoa</taxon>
        <taxon>Spiralia</taxon>
        <taxon>Lophotrochozoa</taxon>
        <taxon>Annelida</taxon>
        <taxon>Polychaeta</taxon>
        <taxon>Sedentaria</taxon>
        <taxon>Canalipalpata</taxon>
        <taxon>Terebellida</taxon>
        <taxon>Terebelliformia</taxon>
        <taxon>Alvinellidae</taxon>
        <taxon>Paralvinella</taxon>
    </lineage>
</organism>
<evidence type="ECO:0000313" key="2">
    <source>
        <dbReference type="Proteomes" id="UP001208570"/>
    </source>
</evidence>
<protein>
    <submittedName>
        <fullName evidence="1">Uncharacterized protein</fullName>
    </submittedName>
</protein>
<name>A0AAD9JYN0_9ANNE</name>
<reference evidence="1" key="1">
    <citation type="journal article" date="2023" name="Mol. Biol. Evol.">
        <title>Third-Generation Sequencing Reveals the Adaptive Role of the Epigenome in Three Deep-Sea Polychaetes.</title>
        <authorList>
            <person name="Perez M."/>
            <person name="Aroh O."/>
            <person name="Sun Y."/>
            <person name="Lan Y."/>
            <person name="Juniper S.K."/>
            <person name="Young C.R."/>
            <person name="Angers B."/>
            <person name="Qian P.Y."/>
        </authorList>
    </citation>
    <scope>NUCLEOTIDE SEQUENCE</scope>
    <source>
        <strain evidence="1">P08H-3</strain>
    </source>
</reference>
<comment type="caution">
    <text evidence="1">The sequence shown here is derived from an EMBL/GenBank/DDBJ whole genome shotgun (WGS) entry which is preliminary data.</text>
</comment>
<gene>
    <name evidence="1" type="ORF">LSH36_125g00020</name>
</gene>
<dbReference type="AlphaFoldDB" id="A0AAD9JYN0"/>
<dbReference type="EMBL" id="JAODUP010000125">
    <property type="protein sequence ID" value="KAK2160888.1"/>
    <property type="molecule type" value="Genomic_DNA"/>
</dbReference>
<accession>A0AAD9JYN0</accession>
<sequence>MMSEYGKSEREHKIRMAAAACADETDMKCGTKIKMIWLRFYIKKDIKYHIRESEQRSSNNIKNADLAKVTLRCSYRVQLTNAS</sequence>